<dbReference type="Gene3D" id="3.90.1150.10">
    <property type="entry name" value="Aspartate Aminotransferase, domain 1"/>
    <property type="match status" value="1"/>
</dbReference>
<gene>
    <name evidence="6" type="ordered locus">HBHAL_2425</name>
</gene>
<evidence type="ECO:0000256" key="4">
    <source>
        <dbReference type="PIRSR" id="PIRSR000390-2"/>
    </source>
</evidence>
<feature type="modified residue" description="N6-(pyridoxal phosphate)lysine" evidence="4">
    <location>
        <position position="185"/>
    </location>
</feature>
<dbReference type="PANTHER" id="PTHR30244">
    <property type="entry name" value="TRANSAMINASE"/>
    <property type="match status" value="1"/>
</dbReference>
<dbReference type="InterPro" id="IPR015422">
    <property type="entry name" value="PyrdxlP-dep_Trfase_small"/>
</dbReference>
<accession>I0JKV0</accession>
<proteinExistence type="inferred from homology"/>
<protein>
    <submittedName>
        <fullName evidence="6">Glutamine--scyllo-inositol aminotransferase</fullName>
        <ecNumber evidence="6">2.6.1.50</ecNumber>
    </submittedName>
</protein>
<dbReference type="AlphaFoldDB" id="I0JKV0"/>
<dbReference type="Gene3D" id="3.40.640.10">
    <property type="entry name" value="Type I PLP-dependent aspartate aminotransferase-like (Major domain)"/>
    <property type="match status" value="1"/>
</dbReference>
<keyword evidence="6" id="KW-0032">Aminotransferase</keyword>
<dbReference type="KEGG" id="hhd:HBHAL_2425"/>
<dbReference type="PANTHER" id="PTHR30244:SF36">
    <property type="entry name" value="3-OXO-GLUCOSE-6-PHOSPHATE:GLUTAMATE AMINOTRANSFERASE"/>
    <property type="match status" value="1"/>
</dbReference>
<dbReference type="eggNOG" id="COG0399">
    <property type="taxonomic scope" value="Bacteria"/>
</dbReference>
<dbReference type="GO" id="GO:0047310">
    <property type="term" value="F:glutamine-scyllo-inositol transaminase activity"/>
    <property type="evidence" value="ECO:0007669"/>
    <property type="project" value="UniProtKB-EC"/>
</dbReference>
<dbReference type="InterPro" id="IPR015424">
    <property type="entry name" value="PyrdxlP-dep_Trfase"/>
</dbReference>
<dbReference type="RefSeq" id="WP_014642671.1">
    <property type="nucleotide sequence ID" value="NC_017668.1"/>
</dbReference>
<dbReference type="PIRSF" id="PIRSF000390">
    <property type="entry name" value="PLP_StrS"/>
    <property type="match status" value="1"/>
</dbReference>
<dbReference type="InterPro" id="IPR000653">
    <property type="entry name" value="DegT/StrS_aminotransferase"/>
</dbReference>
<dbReference type="SUPFAM" id="SSF53383">
    <property type="entry name" value="PLP-dependent transferases"/>
    <property type="match status" value="1"/>
</dbReference>
<dbReference type="GO" id="GO:0030170">
    <property type="term" value="F:pyridoxal phosphate binding"/>
    <property type="evidence" value="ECO:0007669"/>
    <property type="project" value="UniProtKB-ARBA"/>
</dbReference>
<evidence type="ECO:0000256" key="5">
    <source>
        <dbReference type="RuleBase" id="RU004508"/>
    </source>
</evidence>
<dbReference type="Proteomes" id="UP000007397">
    <property type="component" value="Chromosome"/>
</dbReference>
<dbReference type="InterPro" id="IPR015421">
    <property type="entry name" value="PyrdxlP-dep_Trfase_major"/>
</dbReference>
<feature type="active site" description="Proton acceptor" evidence="3">
    <location>
        <position position="185"/>
    </location>
</feature>
<dbReference type="PATRIC" id="fig|866895.3.peg.1433"/>
<evidence type="ECO:0000256" key="2">
    <source>
        <dbReference type="ARBA" id="ARBA00037999"/>
    </source>
</evidence>
<dbReference type="HOGENOM" id="CLU_033332_7_2_9"/>
<sequence length="370" mass="41563">MIPLISLKKQYEVIEAELMDEMRKVLRSGQYILGPKVKQLEETVAEKLGVVSAVAVANGTDALILTLDAYDIGEGDEVITTPFTFFSTAEAISRVGAKPVFADVDPQTYTICPNKIKEKITSSTKAIIPVHLFGQCADMDEINRIARERDLLVIEDACQAYGSTYKGKPAGSLGDAGCFSFFPTKNLGTLGDGGMVTTSDTQLAQKIHSLRVHGSIQKYHHQNIGYNSRLDELHAAILLVGLRHIDQWNKQRIALGERYHYKLQGIKHMKLPKTAENCLHVYHLYCIESKNRKQIIEYLQKKNIQTGIYYPCSLHLQEAYHHLGYQMGDFPIAERLSERLFAVPLYPFLSTEDQDAVITALRESEELLQC</sequence>
<dbReference type="EMBL" id="HE717023">
    <property type="protein sequence ID" value="CCG44770.1"/>
    <property type="molecule type" value="Genomic_DNA"/>
</dbReference>
<evidence type="ECO:0000256" key="1">
    <source>
        <dbReference type="ARBA" id="ARBA00022898"/>
    </source>
</evidence>
<dbReference type="Pfam" id="PF01041">
    <property type="entry name" value="DegT_DnrJ_EryC1"/>
    <property type="match status" value="1"/>
</dbReference>
<dbReference type="EC" id="2.6.1.50" evidence="6"/>
<evidence type="ECO:0000256" key="3">
    <source>
        <dbReference type="PIRSR" id="PIRSR000390-1"/>
    </source>
</evidence>
<dbReference type="CDD" id="cd00616">
    <property type="entry name" value="AHBA_syn"/>
    <property type="match status" value="1"/>
</dbReference>
<organism evidence="6 7">
    <name type="scientific">Halobacillus halophilus (strain ATCC 35676 / DSM 2266 / JCM 20832 / KCTC 3685 / LMG 17431 / NBRC 102448 / NCIMB 2269)</name>
    <name type="common">Sporosarcina halophila</name>
    <dbReference type="NCBI Taxonomy" id="866895"/>
    <lineage>
        <taxon>Bacteria</taxon>
        <taxon>Bacillati</taxon>
        <taxon>Bacillota</taxon>
        <taxon>Bacilli</taxon>
        <taxon>Bacillales</taxon>
        <taxon>Bacillaceae</taxon>
        <taxon>Halobacillus</taxon>
    </lineage>
</organism>
<keyword evidence="1 4" id="KW-0663">Pyridoxal phosphate</keyword>
<keyword evidence="7" id="KW-1185">Reference proteome</keyword>
<evidence type="ECO:0000313" key="7">
    <source>
        <dbReference type="Proteomes" id="UP000007397"/>
    </source>
</evidence>
<evidence type="ECO:0000313" key="6">
    <source>
        <dbReference type="EMBL" id="CCG44770.1"/>
    </source>
</evidence>
<reference evidence="6 7" key="1">
    <citation type="journal article" date="2013" name="Environ. Microbiol.">
        <title>Chloride and organic osmolytes: a hybrid strategy to cope with elevated salinities by the moderately halophilic, chloride-dependent bacterium Halobacillus halophilus.</title>
        <authorList>
            <person name="Saum S.H."/>
            <person name="Pfeiffer F."/>
            <person name="Palm P."/>
            <person name="Rampp M."/>
            <person name="Schuster S.C."/>
            <person name="Muller V."/>
            <person name="Oesterhelt D."/>
        </authorList>
    </citation>
    <scope>NUCLEOTIDE SEQUENCE [LARGE SCALE GENOMIC DNA]</scope>
    <source>
        <strain evidence="7">ATCC 35676 / DSM 2266 / JCM 20832 / KCTC 3685 / LMG 17431 / NBRC 102448 / NCIMB 2269</strain>
    </source>
</reference>
<keyword evidence="6" id="KW-0808">Transferase</keyword>
<dbReference type="STRING" id="866895.HBHAL_2425"/>
<name>I0JKV0_HALH3</name>
<comment type="similarity">
    <text evidence="2 5">Belongs to the DegT/DnrJ/EryC1 family.</text>
</comment>
<dbReference type="FunFam" id="3.40.640.10:FF:000089">
    <property type="entry name" value="Aminotransferase, DegT/DnrJ/EryC1/StrS family"/>
    <property type="match status" value="1"/>
</dbReference>
<dbReference type="GO" id="GO:0000271">
    <property type="term" value="P:polysaccharide biosynthetic process"/>
    <property type="evidence" value="ECO:0007669"/>
    <property type="project" value="TreeGrafter"/>
</dbReference>